<dbReference type="InterPro" id="IPR050572">
    <property type="entry name" value="Fe-S_Ferredoxin"/>
</dbReference>
<proteinExistence type="predicted"/>
<dbReference type="Pfam" id="PF13237">
    <property type="entry name" value="Fer4_10"/>
    <property type="match status" value="1"/>
</dbReference>
<dbReference type="AlphaFoldDB" id="A0A4V6I6I0"/>
<accession>A0A4V6I6I0</accession>
<evidence type="ECO:0000313" key="6">
    <source>
        <dbReference type="EMBL" id="TLE15043.1"/>
    </source>
</evidence>
<feature type="domain" description="4Fe-4S ferredoxin-type" evidence="5">
    <location>
        <begin position="381"/>
        <end position="410"/>
    </location>
</feature>
<evidence type="ECO:0000313" key="7">
    <source>
        <dbReference type="Proteomes" id="UP000029920"/>
    </source>
</evidence>
<dbReference type="PANTHER" id="PTHR43687:SF4">
    <property type="entry name" value="BLR5484 PROTEIN"/>
    <property type="match status" value="1"/>
</dbReference>
<keyword evidence="2" id="KW-0479">Metal-binding</keyword>
<dbReference type="EMBL" id="JRPC02000018">
    <property type="protein sequence ID" value="TLE15043.1"/>
    <property type="molecule type" value="Genomic_DNA"/>
</dbReference>
<dbReference type="RefSeq" id="WP_034554419.1">
    <property type="nucleotide sequence ID" value="NZ_JRPC02000018.1"/>
</dbReference>
<dbReference type="PANTHER" id="PTHR43687">
    <property type="entry name" value="ADENYLYLSULFATE REDUCTASE, BETA SUBUNIT"/>
    <property type="match status" value="1"/>
</dbReference>
<organism evidence="6 7">
    <name type="scientific">Helicobacter apodemus</name>
    <dbReference type="NCBI Taxonomy" id="135569"/>
    <lineage>
        <taxon>Bacteria</taxon>
        <taxon>Pseudomonadati</taxon>
        <taxon>Campylobacterota</taxon>
        <taxon>Epsilonproteobacteria</taxon>
        <taxon>Campylobacterales</taxon>
        <taxon>Helicobacteraceae</taxon>
        <taxon>Helicobacter</taxon>
    </lineage>
</organism>
<dbReference type="GO" id="GO:0046872">
    <property type="term" value="F:metal ion binding"/>
    <property type="evidence" value="ECO:0007669"/>
    <property type="project" value="UniProtKB-KW"/>
</dbReference>
<evidence type="ECO:0000256" key="3">
    <source>
        <dbReference type="ARBA" id="ARBA00023004"/>
    </source>
</evidence>
<evidence type="ECO:0000256" key="4">
    <source>
        <dbReference type="ARBA" id="ARBA00023014"/>
    </source>
</evidence>
<sequence>MGLPNSSPRGHLLLDKKYLAYSEQLDFLSQIQEIVDDFILEDTKSITINNQIALIYTSDDGEMPSIVKHFGKDLESDFEVFYLDIAKIASVNGGFGNFTAKMENEENISFAQAVIFVYEENLLRFRGIYSVADFDNPQSLMAYLKENLGIYSYKEVISFKEEICQYYHRRDKHCSKCAQICPTFGVGANDSLMELIFSPIDCIACGLCVGVCPTGALEYEEMPKEVLEEIMELYEDKVIFLCDYQGYEYLINQGFFLPPPLTPLVLPNLEFLNENDLVSMLQTSGNEILIFMQDLENQWIESVVGFVKSITKQIYTKNAIYYTDNIEEIYQRATEIQSFEKYLYKNRYNKPHRESFAQRLQYMIKDKDFGVAKSIAPVFYGNIKVDSMRCTLCLSCVGACNVNAIFAKEDDFSLRFNPSICTTCGYCVSSCPENVIELSREGLELYREYFKSKELAKDEPFSCVECGKVFSTKKSIDKVYTMLSVTFASDEKKLKTLQCCPDCKVKVMFRGN</sequence>
<evidence type="ECO:0000256" key="1">
    <source>
        <dbReference type="ARBA" id="ARBA00022485"/>
    </source>
</evidence>
<comment type="caution">
    <text evidence="6">The sequence shown here is derived from an EMBL/GenBank/DDBJ whole genome shotgun (WGS) entry which is preliminary data.</text>
</comment>
<keyword evidence="7" id="KW-1185">Reference proteome</keyword>
<dbReference type="InterPro" id="IPR017896">
    <property type="entry name" value="4Fe4S_Fe-S-bd"/>
</dbReference>
<evidence type="ECO:0000256" key="2">
    <source>
        <dbReference type="ARBA" id="ARBA00022723"/>
    </source>
</evidence>
<dbReference type="PROSITE" id="PS00198">
    <property type="entry name" value="4FE4S_FER_1"/>
    <property type="match status" value="2"/>
</dbReference>
<keyword evidence="3" id="KW-0408">Iron</keyword>
<evidence type="ECO:0000259" key="5">
    <source>
        <dbReference type="PROSITE" id="PS51379"/>
    </source>
</evidence>
<dbReference type="Pfam" id="PF00037">
    <property type="entry name" value="Fer4"/>
    <property type="match status" value="1"/>
</dbReference>
<dbReference type="PROSITE" id="PS51379">
    <property type="entry name" value="4FE4S_FER_2"/>
    <property type="match status" value="3"/>
</dbReference>
<dbReference type="SUPFAM" id="SSF54862">
    <property type="entry name" value="4Fe-4S ferredoxins"/>
    <property type="match status" value="1"/>
</dbReference>
<protein>
    <submittedName>
        <fullName evidence="6">4Fe-4S dicluster domain-containing protein</fullName>
    </submittedName>
</protein>
<keyword evidence="1" id="KW-0004">4Fe-4S</keyword>
<feature type="domain" description="4Fe-4S ferredoxin-type" evidence="5">
    <location>
        <begin position="412"/>
        <end position="441"/>
    </location>
</feature>
<keyword evidence="4" id="KW-0411">Iron-sulfur</keyword>
<feature type="domain" description="4Fe-4S ferredoxin-type" evidence="5">
    <location>
        <begin position="193"/>
        <end position="222"/>
    </location>
</feature>
<dbReference type="Proteomes" id="UP000029920">
    <property type="component" value="Unassembled WGS sequence"/>
</dbReference>
<name>A0A4V6I6I0_9HELI</name>
<dbReference type="InterPro" id="IPR017900">
    <property type="entry name" value="4Fe4S_Fe_S_CS"/>
</dbReference>
<dbReference type="GO" id="GO:0051539">
    <property type="term" value="F:4 iron, 4 sulfur cluster binding"/>
    <property type="evidence" value="ECO:0007669"/>
    <property type="project" value="UniProtKB-KW"/>
</dbReference>
<reference evidence="6 7" key="1">
    <citation type="journal article" date="2014" name="Genome Announc.">
        <title>Draft genome sequences of eight enterohepatic helicobacter species isolated from both laboratory and wild rodents.</title>
        <authorList>
            <person name="Sheh A."/>
            <person name="Shen Z."/>
            <person name="Fox J.G."/>
        </authorList>
    </citation>
    <scope>NUCLEOTIDE SEQUENCE [LARGE SCALE GENOMIC DNA]</scope>
    <source>
        <strain evidence="6 7">MIT-03-7007</strain>
    </source>
</reference>
<dbReference type="Gene3D" id="3.30.70.20">
    <property type="match status" value="2"/>
</dbReference>
<gene>
    <name evidence="6" type="ORF">LS72_007415</name>
</gene>